<gene>
    <name evidence="1" type="ORF">EHQ46_05755</name>
</gene>
<accession>A0ABY2M3J9</accession>
<organism evidence="1 2">
    <name type="scientific">Leptospira yanagawae</name>
    <dbReference type="NCBI Taxonomy" id="293069"/>
    <lineage>
        <taxon>Bacteria</taxon>
        <taxon>Pseudomonadati</taxon>
        <taxon>Spirochaetota</taxon>
        <taxon>Spirochaetia</taxon>
        <taxon>Leptospirales</taxon>
        <taxon>Leptospiraceae</taxon>
        <taxon>Leptospira</taxon>
    </lineage>
</organism>
<evidence type="ECO:0008006" key="3">
    <source>
        <dbReference type="Google" id="ProtNLM"/>
    </source>
</evidence>
<dbReference type="Proteomes" id="UP000298200">
    <property type="component" value="Unassembled WGS sequence"/>
</dbReference>
<reference evidence="2" key="1">
    <citation type="journal article" date="2019" name="PLoS Negl. Trop. Dis.">
        <title>Revisiting the worldwide diversity of Leptospira species in the environment.</title>
        <authorList>
            <person name="Vincent A.T."/>
            <person name="Schiettekatte O."/>
            <person name="Bourhy P."/>
            <person name="Veyrier F.J."/>
            <person name="Picardeau M."/>
        </authorList>
    </citation>
    <scope>NUCLEOTIDE SEQUENCE [LARGE SCALE GENOMIC DNA]</scope>
    <source>
        <strain evidence="2">201800272</strain>
    </source>
</reference>
<name>A0ABY2M3J9_9LEPT</name>
<dbReference type="RefSeq" id="WP_135634152.1">
    <property type="nucleotide sequence ID" value="NZ_RQFU01000006.1"/>
</dbReference>
<comment type="caution">
    <text evidence="1">The sequence shown here is derived from an EMBL/GenBank/DDBJ whole genome shotgun (WGS) entry which is preliminary data.</text>
</comment>
<keyword evidence="2" id="KW-1185">Reference proteome</keyword>
<dbReference type="EMBL" id="RQFU01000006">
    <property type="protein sequence ID" value="TGL23142.1"/>
    <property type="molecule type" value="Genomic_DNA"/>
</dbReference>
<evidence type="ECO:0000313" key="1">
    <source>
        <dbReference type="EMBL" id="TGL23142.1"/>
    </source>
</evidence>
<protein>
    <recommendedName>
        <fullName evidence="3">DUF4935 domain-containing protein</fullName>
    </recommendedName>
</protein>
<sequence length="301" mass="35473">MNLVIDHTFIENLLKYHPTSSAINSDSTIRIFTNKKNNFLITRRYLEILKEKISTDISHDAFQQIITFMIDRKNDTSKDLNESDKIEDVISEFKRLRNLFEKEEPILFVFYHIENPEEKLVNLPYINILDKSSNFHANLLFELAENGVFKINYFHANNDQDIEFIFTSALSLFKKISKLTIYERDCDFHNNPILANLLKIKNKEIYTRAWDRSGSYSDLITEIKCIQSKFGGSIITYLTKDRSSIHERRLLLRNIVIDSDHNLSSITARNKSWTLTVYIEQEIEKYTDKNSTFFKLQMNGK</sequence>
<proteinExistence type="predicted"/>
<evidence type="ECO:0000313" key="2">
    <source>
        <dbReference type="Proteomes" id="UP000298200"/>
    </source>
</evidence>